<sequence>MDSKTIAAYDADAASYADEWEQEQDTPTDLYALLSEHFTPGLTADVGCGSGRDSAWLSTNGFPAIGFDASEGLLAEARRRHLGVQFEKRQLPKLDGVADASFANVLCETVIMHLPEEEVGPSVSRMMRLLIPGGTLYLSWRVTPGSDRRDDAGRLYAAFDESAVMAALGGVRLMLNDEVVSTSSGKIVRRVIARRSSSN</sequence>
<dbReference type="AlphaFoldDB" id="A0A4R8V272"/>
<keyword evidence="5" id="KW-1185">Reference proteome</keyword>
<dbReference type="Gene3D" id="3.40.50.150">
    <property type="entry name" value="Vaccinia Virus protein VP39"/>
    <property type="match status" value="1"/>
</dbReference>
<evidence type="ECO:0000313" key="4">
    <source>
        <dbReference type="Proteomes" id="UP000199639"/>
    </source>
</evidence>
<dbReference type="SUPFAM" id="SSF53335">
    <property type="entry name" value="S-adenosyl-L-methionine-dependent methyltransferases"/>
    <property type="match status" value="1"/>
</dbReference>
<keyword evidence="2" id="KW-0489">Methyltransferase</keyword>
<dbReference type="Pfam" id="PF13649">
    <property type="entry name" value="Methyltransf_25"/>
    <property type="match status" value="1"/>
</dbReference>
<feature type="domain" description="Methyltransferase" evidence="1">
    <location>
        <begin position="45"/>
        <end position="134"/>
    </location>
</feature>
<dbReference type="CDD" id="cd02440">
    <property type="entry name" value="AdoMet_MTases"/>
    <property type="match status" value="1"/>
</dbReference>
<dbReference type="GO" id="GO:0008168">
    <property type="term" value="F:methyltransferase activity"/>
    <property type="evidence" value="ECO:0007669"/>
    <property type="project" value="UniProtKB-KW"/>
</dbReference>
<name>A0A4R8V272_9MICO</name>
<dbReference type="InterPro" id="IPR050508">
    <property type="entry name" value="Methyltransf_Superfamily"/>
</dbReference>
<dbReference type="EMBL" id="FNIB01000027">
    <property type="protein sequence ID" value="SDO60453.1"/>
    <property type="molecule type" value="Genomic_DNA"/>
</dbReference>
<proteinExistence type="predicted"/>
<dbReference type="Proteomes" id="UP000298252">
    <property type="component" value="Unassembled WGS sequence"/>
</dbReference>
<organism evidence="2 4">
    <name type="scientific">Cryobacterium flavum</name>
    <dbReference type="NCBI Taxonomy" id="1424659"/>
    <lineage>
        <taxon>Bacteria</taxon>
        <taxon>Bacillati</taxon>
        <taxon>Actinomycetota</taxon>
        <taxon>Actinomycetes</taxon>
        <taxon>Micrococcales</taxon>
        <taxon>Microbacteriaceae</taxon>
        <taxon>Cryobacterium</taxon>
    </lineage>
</organism>
<dbReference type="GO" id="GO:0032259">
    <property type="term" value="P:methylation"/>
    <property type="evidence" value="ECO:0007669"/>
    <property type="project" value="UniProtKB-KW"/>
</dbReference>
<accession>A0A4R8V272</accession>
<evidence type="ECO:0000313" key="3">
    <source>
        <dbReference type="EMBL" id="TFB75045.1"/>
    </source>
</evidence>
<dbReference type="EMBL" id="SOFD01000033">
    <property type="protein sequence ID" value="TFB75045.1"/>
    <property type="molecule type" value="Genomic_DNA"/>
</dbReference>
<dbReference type="STRING" id="1424659.SAMN05216368_1279"/>
<dbReference type="InterPro" id="IPR029063">
    <property type="entry name" value="SAM-dependent_MTases_sf"/>
</dbReference>
<protein>
    <submittedName>
        <fullName evidence="3">Class I SAM-dependent methyltransferase</fullName>
    </submittedName>
    <submittedName>
        <fullName evidence="2">Methyltransferase domain-containing protein</fullName>
    </submittedName>
</protein>
<dbReference type="Proteomes" id="UP000199639">
    <property type="component" value="Unassembled WGS sequence"/>
</dbReference>
<evidence type="ECO:0000313" key="2">
    <source>
        <dbReference type="EMBL" id="SDO60453.1"/>
    </source>
</evidence>
<evidence type="ECO:0000259" key="1">
    <source>
        <dbReference type="Pfam" id="PF13649"/>
    </source>
</evidence>
<dbReference type="RefSeq" id="WP_092342594.1">
    <property type="nucleotide sequence ID" value="NZ_FNIB01000027.1"/>
</dbReference>
<dbReference type="InterPro" id="IPR041698">
    <property type="entry name" value="Methyltransf_25"/>
</dbReference>
<keyword evidence="2" id="KW-0808">Transferase</keyword>
<dbReference type="PANTHER" id="PTHR42912">
    <property type="entry name" value="METHYLTRANSFERASE"/>
    <property type="match status" value="1"/>
</dbReference>
<dbReference type="PANTHER" id="PTHR42912:SF94">
    <property type="entry name" value="METHYLTRANSFERASE TYPE 11 DOMAIN-CONTAINING PROTEIN"/>
    <property type="match status" value="1"/>
</dbReference>
<evidence type="ECO:0000313" key="5">
    <source>
        <dbReference type="Proteomes" id="UP000298252"/>
    </source>
</evidence>
<gene>
    <name evidence="3" type="ORF">E3O21_13385</name>
    <name evidence="2" type="ORF">SAMN05216368_1279</name>
</gene>
<reference evidence="2 4" key="1">
    <citation type="submission" date="2016-10" db="EMBL/GenBank/DDBJ databases">
        <authorList>
            <person name="Varghese N."/>
            <person name="Submissions S."/>
        </authorList>
    </citation>
    <scope>NUCLEOTIDE SEQUENCE [LARGE SCALE GENOMIC DNA]</scope>
    <source>
        <strain evidence="2 4">CGMCC 1.11215</strain>
    </source>
</reference>
<reference evidence="3 5" key="2">
    <citation type="submission" date="2019-03" db="EMBL/GenBank/DDBJ databases">
        <title>Genomics of glacier-inhabiting Cryobacterium strains.</title>
        <authorList>
            <person name="Liu Q."/>
            <person name="Xin Y.-H."/>
        </authorList>
    </citation>
    <scope>NUCLEOTIDE SEQUENCE [LARGE SCALE GENOMIC DNA]</scope>
    <source>
        <strain evidence="3 5">Hh8</strain>
    </source>
</reference>